<dbReference type="GO" id="GO:0016192">
    <property type="term" value="P:vesicle-mediated transport"/>
    <property type="evidence" value="ECO:0007669"/>
    <property type="project" value="InterPro"/>
</dbReference>
<dbReference type="Gene3D" id="3.40.50.2060">
    <property type="match status" value="1"/>
</dbReference>
<evidence type="ECO:0000313" key="3">
    <source>
        <dbReference type="EMBL" id="VEU21096.1"/>
    </source>
</evidence>
<dbReference type="Gene3D" id="1.25.40.60">
    <property type="match status" value="1"/>
</dbReference>
<dbReference type="Gene3D" id="3.40.50.1910">
    <property type="match status" value="1"/>
</dbReference>
<reference evidence="3 4" key="1">
    <citation type="submission" date="2018-12" db="EMBL/GenBank/DDBJ databases">
        <authorList>
            <person name="Tiukova I."/>
            <person name="Dainat J."/>
        </authorList>
    </citation>
    <scope>NUCLEOTIDE SEQUENCE [LARGE SCALE GENOMIC DNA]</scope>
</reference>
<proteinExistence type="inferred from homology"/>
<dbReference type="AlphaFoldDB" id="A0A448YJN0"/>
<dbReference type="FunCoup" id="A0A448YJN0">
    <property type="interactions" value="1233"/>
</dbReference>
<sequence length="654" mass="72980">MSLIERPPTLRERQISKMKKMLHLNVDSDNNLVSSANQEEIVWKVMVLDHRSTAIVSSVLRVNDLLEYGVTMHALIDQRRAALPDVAAIYFLEPTAENIAMTIADIEHDQYADFYINITSSLSRSLLEEFAKKVAQTGKSYKIKQVYDQYLDFVVTEPNLFSLDMKNVYAEFNDPRTTEDQVTSRADQIVSGLFSTILTMGSVPIIRCNRGGPAELISQRLDQRLRDHVINTRQSNGTGSSSIQSDKLVLILLDRNVDLSSMFAHSWIYQCMVSDVFKLDRNTIQIHTTAEEGATDVKRYDIDPQDFFWNENASLPFPDAVEHVESELTKYTEEAKEITSKTGYSSIKDINPNDKSDTQHIQEAIKALPELTQRKNIIDMHMSVLTELIKELDAKNLDSYFEVEQNVNDPRTQKQLLELINQKSKGDNSRDKLRTYIIMYLKCDLPKSFCDECEKTLSDLGVDLSPLAYIKKVKEINKMSAMNTGTSSQTSGNTAGSSRNGGALLSGLSSKLMGLTEGSSKITEGLGSLISGIKNLLPEKSNLPITNIVESIMMPANASQDSVNLTDDYLYFDPNVTRGSHSRPPKRSSYNEAVVFVVGGGNYLEYSNLEDWCNSLNSSLGSSGAQQKVVAYGSTKICSVNEFLDECAEIGGKS</sequence>
<evidence type="ECO:0000313" key="4">
    <source>
        <dbReference type="Proteomes" id="UP000290900"/>
    </source>
</evidence>
<accession>A0A448YJN0</accession>
<feature type="compositionally biased region" description="Low complexity" evidence="2">
    <location>
        <begin position="484"/>
        <end position="500"/>
    </location>
</feature>
<organism evidence="3 4">
    <name type="scientific">Brettanomyces naardenensis</name>
    <name type="common">Yeast</name>
    <dbReference type="NCBI Taxonomy" id="13370"/>
    <lineage>
        <taxon>Eukaryota</taxon>
        <taxon>Fungi</taxon>
        <taxon>Dikarya</taxon>
        <taxon>Ascomycota</taxon>
        <taxon>Saccharomycotina</taxon>
        <taxon>Pichiomycetes</taxon>
        <taxon>Pichiales</taxon>
        <taxon>Pichiaceae</taxon>
        <taxon>Brettanomyces</taxon>
    </lineage>
</organism>
<gene>
    <name evidence="3" type="ORF">BRENAR_LOCUS1831</name>
</gene>
<dbReference type="InterPro" id="IPR043127">
    <property type="entry name" value="Sec-1-like_dom3a"/>
</dbReference>
<dbReference type="OrthoDB" id="10251230at2759"/>
<dbReference type="Proteomes" id="UP000290900">
    <property type="component" value="Unassembled WGS sequence"/>
</dbReference>
<dbReference type="Pfam" id="PF00995">
    <property type="entry name" value="Sec1"/>
    <property type="match status" value="1"/>
</dbReference>
<dbReference type="InterPro" id="IPR043154">
    <property type="entry name" value="Sec-1-like_dom1"/>
</dbReference>
<protein>
    <submittedName>
        <fullName evidence="3">DEKNAAC101999</fullName>
    </submittedName>
</protein>
<dbReference type="SUPFAM" id="SSF56815">
    <property type="entry name" value="Sec1/munc18-like (SM) proteins"/>
    <property type="match status" value="1"/>
</dbReference>
<dbReference type="Gene3D" id="3.90.830.10">
    <property type="entry name" value="Syntaxin Binding Protein 1, Chain A, domain 2"/>
    <property type="match status" value="1"/>
</dbReference>
<name>A0A448YJN0_BRENA</name>
<evidence type="ECO:0000256" key="2">
    <source>
        <dbReference type="SAM" id="MobiDB-lite"/>
    </source>
</evidence>
<dbReference type="PANTHER" id="PTHR11679">
    <property type="entry name" value="VESICLE PROTEIN SORTING-ASSOCIATED"/>
    <property type="match status" value="1"/>
</dbReference>
<dbReference type="PIRSF" id="PIRSF005715">
    <property type="entry name" value="VPS45_Sec1"/>
    <property type="match status" value="1"/>
</dbReference>
<dbReference type="STRING" id="13370.A0A448YJN0"/>
<comment type="similarity">
    <text evidence="1">Belongs to the STXBP/unc-18/SEC1 family.</text>
</comment>
<dbReference type="InterPro" id="IPR036045">
    <property type="entry name" value="Sec1-like_sf"/>
</dbReference>
<evidence type="ECO:0000256" key="1">
    <source>
        <dbReference type="ARBA" id="ARBA00009884"/>
    </source>
</evidence>
<dbReference type="InterPro" id="IPR001619">
    <property type="entry name" value="Sec1-like"/>
</dbReference>
<dbReference type="InterPro" id="IPR027482">
    <property type="entry name" value="Sec1-like_dom2"/>
</dbReference>
<keyword evidence="4" id="KW-1185">Reference proteome</keyword>
<feature type="region of interest" description="Disordered" evidence="2">
    <location>
        <begin position="481"/>
        <end position="500"/>
    </location>
</feature>
<dbReference type="EMBL" id="CAACVR010000009">
    <property type="protein sequence ID" value="VEU21096.1"/>
    <property type="molecule type" value="Genomic_DNA"/>
</dbReference>
<dbReference type="InParanoid" id="A0A448YJN0"/>